<dbReference type="Pfam" id="PF12710">
    <property type="entry name" value="HAD"/>
    <property type="match status" value="1"/>
</dbReference>
<keyword evidence="1" id="KW-0479">Metal-binding</keyword>
<protein>
    <submittedName>
        <fullName evidence="4">Hydrolase</fullName>
    </submittedName>
</protein>
<evidence type="ECO:0000256" key="1">
    <source>
        <dbReference type="ARBA" id="ARBA00022723"/>
    </source>
</evidence>
<evidence type="ECO:0000313" key="5">
    <source>
        <dbReference type="Proteomes" id="UP000217763"/>
    </source>
</evidence>
<keyword evidence="5" id="KW-1185">Reference proteome</keyword>
<dbReference type="PANTHER" id="PTHR43344:SF13">
    <property type="entry name" value="PHOSPHATASE RV3661-RELATED"/>
    <property type="match status" value="1"/>
</dbReference>
<dbReference type="AlphaFoldDB" id="A0A291HML8"/>
<evidence type="ECO:0000313" key="4">
    <source>
        <dbReference type="EMBL" id="ATG73383.1"/>
    </source>
</evidence>
<dbReference type="PANTHER" id="PTHR43344">
    <property type="entry name" value="PHOSPHOSERINE PHOSPHATASE"/>
    <property type="match status" value="1"/>
</dbReference>
<proteinExistence type="predicted"/>
<dbReference type="NCBIfam" id="TIGR01488">
    <property type="entry name" value="HAD-SF-IB"/>
    <property type="match status" value="1"/>
</dbReference>
<evidence type="ECO:0000256" key="3">
    <source>
        <dbReference type="ARBA" id="ARBA00022842"/>
    </source>
</evidence>
<name>A0A291HML8_9GAMM</name>
<accession>A0A291HML8</accession>
<dbReference type="NCBIfam" id="TIGR01490">
    <property type="entry name" value="HAD-SF-IB-hyp1"/>
    <property type="match status" value="1"/>
</dbReference>
<dbReference type="RefSeq" id="WP_096778733.1">
    <property type="nucleotide sequence ID" value="NZ_CP012621.1"/>
</dbReference>
<keyword evidence="2 4" id="KW-0378">Hydrolase</keyword>
<evidence type="ECO:0000256" key="2">
    <source>
        <dbReference type="ARBA" id="ARBA00022801"/>
    </source>
</evidence>
<dbReference type="Gene3D" id="1.20.1440.100">
    <property type="entry name" value="SG protein - dephosphorylation function"/>
    <property type="match status" value="1"/>
</dbReference>
<dbReference type="EMBL" id="CP012621">
    <property type="protein sequence ID" value="ATG73383.1"/>
    <property type="molecule type" value="Genomic_DNA"/>
</dbReference>
<dbReference type="InterPro" id="IPR050582">
    <property type="entry name" value="HAD-like_SerB"/>
</dbReference>
<keyword evidence="3" id="KW-0460">Magnesium</keyword>
<dbReference type="CDD" id="cd02612">
    <property type="entry name" value="HAD_PGPPase"/>
    <property type="match status" value="1"/>
</dbReference>
<organism evidence="4 5">
    <name type="scientific">Zobellella denitrificans</name>
    <dbReference type="NCBI Taxonomy" id="347534"/>
    <lineage>
        <taxon>Bacteria</taxon>
        <taxon>Pseudomonadati</taxon>
        <taxon>Pseudomonadota</taxon>
        <taxon>Gammaproteobacteria</taxon>
        <taxon>Aeromonadales</taxon>
        <taxon>Aeromonadaceae</taxon>
        <taxon>Zobellella</taxon>
    </lineage>
</organism>
<dbReference type="InterPro" id="IPR023214">
    <property type="entry name" value="HAD_sf"/>
</dbReference>
<gene>
    <name evidence="4" type="ORF">AN401_05485</name>
</gene>
<dbReference type="InterPro" id="IPR036412">
    <property type="entry name" value="HAD-like_sf"/>
</dbReference>
<dbReference type="KEGG" id="zdf:AN401_05485"/>
<sequence>MTLAIFDLDETLIAGDSASLWLEFLVRRKLAPAAILEQERVLMSAYYQGRMDMDAYMALTLSPIRHWQPADLAPLVEEFIEQDIAPLVYPEARDRLDWHRRLGHELLIISATGEHLVKPIAHSLGVNHAIGIRLECCDGIYNGRTRGVYSYQEGKITRLQEWLAERQFAPALTYGYSDSLNDLPLLEYVDRPTVINGGDHLARLAAERGWGNLRWRL</sequence>
<reference evidence="5" key="1">
    <citation type="submission" date="2015-09" db="EMBL/GenBank/DDBJ databases">
        <authorList>
            <person name="Shao Z."/>
            <person name="Wang L."/>
        </authorList>
    </citation>
    <scope>NUCLEOTIDE SEQUENCE [LARGE SCALE GENOMIC DNA]</scope>
    <source>
        <strain evidence="5">F13-1</strain>
    </source>
</reference>
<dbReference type="SUPFAM" id="SSF56784">
    <property type="entry name" value="HAD-like"/>
    <property type="match status" value="1"/>
</dbReference>
<dbReference type="GO" id="GO:0046872">
    <property type="term" value="F:metal ion binding"/>
    <property type="evidence" value="ECO:0007669"/>
    <property type="project" value="UniProtKB-KW"/>
</dbReference>
<dbReference type="InterPro" id="IPR006385">
    <property type="entry name" value="HAD_hydro_SerB1"/>
</dbReference>
<dbReference type="Gene3D" id="3.40.50.1000">
    <property type="entry name" value="HAD superfamily/HAD-like"/>
    <property type="match status" value="1"/>
</dbReference>
<dbReference type="GO" id="GO:0016787">
    <property type="term" value="F:hydrolase activity"/>
    <property type="evidence" value="ECO:0007669"/>
    <property type="project" value="UniProtKB-KW"/>
</dbReference>
<dbReference type="Proteomes" id="UP000217763">
    <property type="component" value="Chromosome"/>
</dbReference>